<evidence type="ECO:0000256" key="1">
    <source>
        <dbReference type="ARBA" id="ARBA00022801"/>
    </source>
</evidence>
<dbReference type="InterPro" id="IPR029058">
    <property type="entry name" value="AB_hydrolase_fold"/>
</dbReference>
<dbReference type="Pfam" id="PF00326">
    <property type="entry name" value="Peptidase_S9"/>
    <property type="match status" value="1"/>
</dbReference>
<dbReference type="Gene3D" id="3.40.50.1820">
    <property type="entry name" value="alpha/beta hydrolase"/>
    <property type="match status" value="1"/>
</dbReference>
<feature type="chain" id="PRO_5002538827" description="Peptidase S9 prolyl oligopeptidase catalytic domain-containing protein" evidence="2">
    <location>
        <begin position="23"/>
        <end position="343"/>
    </location>
</feature>
<sequence length="343" mass="38817">MIKALSVILLFLLLFPAPLVHADVFDYQKQTIEATVTVLPEKEAESNGRYGVVRVSFPSALKLGYANDIIEGEFWYQKDGKPRPTIVILPVISNQLKFSELAARNFVSCGDMNVFILYRDAKEIRKVKWREIKNEEDFLAEAVYTRNILRQTYIDTRRVVDWLSERPEVDSSKIVIEGFSFGGIQAAAILAIEPRFAAGVLILAGGDFTKILLETEEKGIKGVREGILKNLGWDKETAYRKLQPIFKDIDPLTYLNAERAEKLRGRVLMINAARDQIIPPSASEKLWLALGKPERQHSWFGHYAFAIFSTPWANDFSRTFIAQVLDFSVGKNKCESASGLVPR</sequence>
<organism evidence="4 5">
    <name type="scientific">Candidatus Azambacteria bacterium GW2011_GWA2_45_90</name>
    <dbReference type="NCBI Taxonomy" id="1618614"/>
    <lineage>
        <taxon>Bacteria</taxon>
        <taxon>Candidatus Azamiibacteriota</taxon>
    </lineage>
</organism>
<dbReference type="AlphaFoldDB" id="A0A0G1NEL0"/>
<protein>
    <recommendedName>
        <fullName evidence="3">Peptidase S9 prolyl oligopeptidase catalytic domain-containing protein</fullName>
    </recommendedName>
</protein>
<dbReference type="Proteomes" id="UP000034644">
    <property type="component" value="Unassembled WGS sequence"/>
</dbReference>
<dbReference type="PANTHER" id="PTHR22946">
    <property type="entry name" value="DIENELACTONE HYDROLASE DOMAIN-CONTAINING PROTEIN-RELATED"/>
    <property type="match status" value="1"/>
</dbReference>
<feature type="signal peptide" evidence="2">
    <location>
        <begin position="1"/>
        <end position="22"/>
    </location>
</feature>
<accession>A0A0G1NEL0</accession>
<evidence type="ECO:0000313" key="5">
    <source>
        <dbReference type="Proteomes" id="UP000034644"/>
    </source>
</evidence>
<evidence type="ECO:0000256" key="2">
    <source>
        <dbReference type="SAM" id="SignalP"/>
    </source>
</evidence>
<evidence type="ECO:0000259" key="3">
    <source>
        <dbReference type="Pfam" id="PF00326"/>
    </source>
</evidence>
<dbReference type="GO" id="GO:0006508">
    <property type="term" value="P:proteolysis"/>
    <property type="evidence" value="ECO:0007669"/>
    <property type="project" value="InterPro"/>
</dbReference>
<proteinExistence type="predicted"/>
<feature type="domain" description="Peptidase S9 prolyl oligopeptidase catalytic" evidence="3">
    <location>
        <begin position="150"/>
        <end position="293"/>
    </location>
</feature>
<dbReference type="InterPro" id="IPR001375">
    <property type="entry name" value="Peptidase_S9_cat"/>
</dbReference>
<dbReference type="SUPFAM" id="SSF53474">
    <property type="entry name" value="alpha/beta-Hydrolases"/>
    <property type="match status" value="1"/>
</dbReference>
<gene>
    <name evidence="4" type="ORF">UX27_C0014G0002</name>
</gene>
<dbReference type="PANTHER" id="PTHR22946:SF9">
    <property type="entry name" value="POLYKETIDE TRANSFERASE AF380"/>
    <property type="match status" value="1"/>
</dbReference>
<evidence type="ECO:0000313" key="4">
    <source>
        <dbReference type="EMBL" id="KKU18979.1"/>
    </source>
</evidence>
<dbReference type="GO" id="GO:0008236">
    <property type="term" value="F:serine-type peptidase activity"/>
    <property type="evidence" value="ECO:0007669"/>
    <property type="project" value="InterPro"/>
</dbReference>
<name>A0A0G1NEL0_9BACT</name>
<keyword evidence="2" id="KW-0732">Signal</keyword>
<dbReference type="GO" id="GO:0052689">
    <property type="term" value="F:carboxylic ester hydrolase activity"/>
    <property type="evidence" value="ECO:0007669"/>
    <property type="project" value="UniProtKB-ARBA"/>
</dbReference>
<reference evidence="4 5" key="1">
    <citation type="journal article" date="2015" name="Nature">
        <title>rRNA introns, odd ribosomes, and small enigmatic genomes across a large radiation of phyla.</title>
        <authorList>
            <person name="Brown C.T."/>
            <person name="Hug L.A."/>
            <person name="Thomas B.C."/>
            <person name="Sharon I."/>
            <person name="Castelle C.J."/>
            <person name="Singh A."/>
            <person name="Wilkins M.J."/>
            <person name="Williams K.H."/>
            <person name="Banfield J.F."/>
        </authorList>
    </citation>
    <scope>NUCLEOTIDE SEQUENCE [LARGE SCALE GENOMIC DNA]</scope>
</reference>
<comment type="caution">
    <text evidence="4">The sequence shown here is derived from an EMBL/GenBank/DDBJ whole genome shotgun (WGS) entry which is preliminary data.</text>
</comment>
<dbReference type="InterPro" id="IPR050261">
    <property type="entry name" value="FrsA_esterase"/>
</dbReference>
<keyword evidence="1" id="KW-0378">Hydrolase</keyword>
<dbReference type="EMBL" id="LCLO01000014">
    <property type="protein sequence ID" value="KKU18979.1"/>
    <property type="molecule type" value="Genomic_DNA"/>
</dbReference>